<evidence type="ECO:0000313" key="3">
    <source>
        <dbReference type="Proteomes" id="UP001213000"/>
    </source>
</evidence>
<comment type="caution">
    <text evidence="2">The sequence shown here is derived from an EMBL/GenBank/DDBJ whole genome shotgun (WGS) entry which is preliminary data.</text>
</comment>
<dbReference type="AlphaFoldDB" id="A0AAD5VSQ8"/>
<organism evidence="2 3">
    <name type="scientific">Leucocoprinus birnbaumii</name>
    <dbReference type="NCBI Taxonomy" id="56174"/>
    <lineage>
        <taxon>Eukaryota</taxon>
        <taxon>Fungi</taxon>
        <taxon>Dikarya</taxon>
        <taxon>Basidiomycota</taxon>
        <taxon>Agaricomycotina</taxon>
        <taxon>Agaricomycetes</taxon>
        <taxon>Agaricomycetidae</taxon>
        <taxon>Agaricales</taxon>
        <taxon>Agaricineae</taxon>
        <taxon>Agaricaceae</taxon>
        <taxon>Leucocoprinus</taxon>
    </lineage>
</organism>
<gene>
    <name evidence="2" type="ORF">NP233_g5684</name>
</gene>
<name>A0AAD5VSQ8_9AGAR</name>
<proteinExistence type="predicted"/>
<reference evidence="2" key="1">
    <citation type="submission" date="2022-07" db="EMBL/GenBank/DDBJ databases">
        <title>Genome Sequence of Leucocoprinus birnbaumii.</title>
        <authorList>
            <person name="Buettner E."/>
        </authorList>
    </citation>
    <scope>NUCLEOTIDE SEQUENCE</scope>
    <source>
        <strain evidence="2">VT141</strain>
    </source>
</reference>
<feature type="region of interest" description="Disordered" evidence="1">
    <location>
        <begin position="88"/>
        <end position="145"/>
    </location>
</feature>
<keyword evidence="3" id="KW-1185">Reference proteome</keyword>
<evidence type="ECO:0000313" key="2">
    <source>
        <dbReference type="EMBL" id="KAJ3568474.1"/>
    </source>
</evidence>
<dbReference type="EMBL" id="JANIEX010000343">
    <property type="protein sequence ID" value="KAJ3568474.1"/>
    <property type="molecule type" value="Genomic_DNA"/>
</dbReference>
<protein>
    <submittedName>
        <fullName evidence="2">Uncharacterized protein</fullName>
    </submittedName>
</protein>
<sequence>MLTVSLAKTMDYTCRIWSKKTPVTDDAEWLALGTYKYELTTATKSRLIALPSTLRTSMAYYNNPSYASFATDQEALAWAYASSQAASHPQYGYSTNPANGAHYSSQSGGSHSAPIQIVIEPAEANNDSGEGSGQDDLEGGRKRYE</sequence>
<evidence type="ECO:0000256" key="1">
    <source>
        <dbReference type="SAM" id="MobiDB-lite"/>
    </source>
</evidence>
<accession>A0AAD5VSQ8</accession>
<dbReference type="Proteomes" id="UP001213000">
    <property type="component" value="Unassembled WGS sequence"/>
</dbReference>
<feature type="compositionally biased region" description="Polar residues" evidence="1">
    <location>
        <begin position="92"/>
        <end position="110"/>
    </location>
</feature>